<dbReference type="PIRSF" id="PIRSF019663">
    <property type="entry name" value="Legumain"/>
    <property type="match status" value="1"/>
</dbReference>
<dbReference type="PANTHER" id="PTHR12000:SF27">
    <property type="entry name" value="GENOME ASSEMBLY, CHROMOSOME: II"/>
    <property type="match status" value="1"/>
</dbReference>
<accession>M8D0W9</accession>
<dbReference type="GO" id="GO:0005773">
    <property type="term" value="C:vacuole"/>
    <property type="evidence" value="ECO:0007669"/>
    <property type="project" value="GOC"/>
</dbReference>
<dbReference type="EnsemblPlants" id="EMT29811">
    <property type="protein sequence ID" value="EMT29811"/>
    <property type="gene ID" value="F775_17237"/>
</dbReference>
<name>M8D0W9_AEGTA</name>
<dbReference type="Gene3D" id="3.40.50.1460">
    <property type="match status" value="2"/>
</dbReference>
<dbReference type="Pfam" id="PF01650">
    <property type="entry name" value="Peptidase_C13"/>
    <property type="match status" value="2"/>
</dbReference>
<sequence>MAAWWVCGFLPLLAVAAAGADGAKGISELLIRLSTENAHAPTPPAEEGVMKWFVLIAGSSGCGNYRHQANVSHAYQILKKGGLKDENIVVFMYDDSADSPDNPRRGVVINHPKGKDVYHGVPKELLLPSYWDCTREQVTAKNLYAVLLRTKPRLLEGVGRYAQRTKCLCRRLHQSVSAKACFQKLFENGDLYSVSWMDDSETHNLKKETIKQQYKVVKARTAPLNESSIGSHVMEYGDKTFKGEMLFLYQGFDPTMSNIRNRSQPKPSPKGAIKQRYADILFMWKKYDKLNGGSEEKQRALRGVKETVLMKEICPRGNNKVVILYFLIS</sequence>
<dbReference type="ExpressionAtlas" id="M8D0W9">
    <property type="expression patterns" value="baseline"/>
</dbReference>
<evidence type="ECO:0000313" key="2">
    <source>
        <dbReference type="EnsemblPlants" id="EMT29811"/>
    </source>
</evidence>
<dbReference type="GO" id="GO:0004197">
    <property type="term" value="F:cysteine-type endopeptidase activity"/>
    <property type="evidence" value="ECO:0007669"/>
    <property type="project" value="TreeGrafter"/>
</dbReference>
<dbReference type="PANTHER" id="PTHR12000">
    <property type="entry name" value="HEMOGLOBINASE FAMILY MEMBER"/>
    <property type="match status" value="1"/>
</dbReference>
<dbReference type="InterPro" id="IPR001096">
    <property type="entry name" value="Peptidase_C13"/>
</dbReference>
<organism evidence="2">
    <name type="scientific">Aegilops tauschii</name>
    <name type="common">Tausch's goatgrass</name>
    <name type="synonym">Aegilops squarrosa</name>
    <dbReference type="NCBI Taxonomy" id="37682"/>
    <lineage>
        <taxon>Eukaryota</taxon>
        <taxon>Viridiplantae</taxon>
        <taxon>Streptophyta</taxon>
        <taxon>Embryophyta</taxon>
        <taxon>Tracheophyta</taxon>
        <taxon>Spermatophyta</taxon>
        <taxon>Magnoliopsida</taxon>
        <taxon>Liliopsida</taxon>
        <taxon>Poales</taxon>
        <taxon>Poaceae</taxon>
        <taxon>BOP clade</taxon>
        <taxon>Pooideae</taxon>
        <taxon>Triticodae</taxon>
        <taxon>Triticeae</taxon>
        <taxon>Triticinae</taxon>
        <taxon>Aegilops</taxon>
    </lineage>
</organism>
<dbReference type="GO" id="GO:0006624">
    <property type="term" value="P:vacuolar protein processing"/>
    <property type="evidence" value="ECO:0007669"/>
    <property type="project" value="TreeGrafter"/>
</dbReference>
<comment type="similarity">
    <text evidence="1">Belongs to the peptidase C13 family.</text>
</comment>
<dbReference type="AlphaFoldDB" id="M8D0W9"/>
<proteinExistence type="inferred from homology"/>
<reference evidence="2" key="1">
    <citation type="submission" date="2015-06" db="UniProtKB">
        <authorList>
            <consortium name="EnsemblPlants"/>
        </authorList>
    </citation>
    <scope>IDENTIFICATION</scope>
</reference>
<evidence type="ECO:0000256" key="1">
    <source>
        <dbReference type="ARBA" id="ARBA00009941"/>
    </source>
</evidence>
<protein>
    <submittedName>
        <fullName evidence="2">Vacuolar-processing enzyme</fullName>
    </submittedName>
</protein>
<dbReference type="GO" id="GO:0051603">
    <property type="term" value="P:proteolysis involved in protein catabolic process"/>
    <property type="evidence" value="ECO:0007669"/>
    <property type="project" value="TreeGrafter"/>
</dbReference>
<dbReference type="PRINTS" id="PR00776">
    <property type="entry name" value="HEMOGLOBNASE"/>
</dbReference>